<dbReference type="KEGG" id="mev:Metev_1222"/>
<dbReference type="EMBL" id="CP002069">
    <property type="protein sequence ID" value="ADI74079.1"/>
    <property type="molecule type" value="Genomic_DNA"/>
</dbReference>
<dbReference type="KEGG" id="mev:Metev_1204"/>
<evidence type="ECO:0000313" key="3">
    <source>
        <dbReference type="Proteomes" id="UP000000391"/>
    </source>
</evidence>
<evidence type="ECO:0000313" key="1">
    <source>
        <dbReference type="EMBL" id="ADI74079.1"/>
    </source>
</evidence>
<dbReference type="OrthoDB" id="121084at2157"/>
<reference evidence="1 3" key="1">
    <citation type="submission" date="2010-06" db="EMBL/GenBank/DDBJ databases">
        <title>Complete sequence chromosome of Methanohalobium evestigatum Z-7303.</title>
        <authorList>
            <consortium name="US DOE Joint Genome Institute"/>
            <person name="Lucas S."/>
            <person name="Copeland A."/>
            <person name="Lapidus A."/>
            <person name="Cheng J.-F."/>
            <person name="Bruce D."/>
            <person name="Goodwin L."/>
            <person name="Pitluck S."/>
            <person name="Saunders E."/>
            <person name="Detter J.C."/>
            <person name="Han C."/>
            <person name="Tapia R."/>
            <person name="Land M."/>
            <person name="Hauser L."/>
            <person name="Kyrpides N."/>
            <person name="Mikhailova N."/>
            <person name="Sieprawska-Lupa M."/>
            <person name="Whitman W.B."/>
            <person name="Anderson I."/>
            <person name="Woyke T."/>
        </authorList>
    </citation>
    <scope>NUCLEOTIDE SEQUENCE [LARGE SCALE GENOMIC DNA]</scope>
    <source>
        <strain evidence="3">ATCC BAA-1072 / DSM 3721 / NBRC 107634 / OCM 161 / Z-7303</strain>
        <strain evidence="1">Z-7303</strain>
    </source>
</reference>
<dbReference type="STRING" id="644295.Metev_1204"/>
<dbReference type="HOGENOM" id="CLU_2820938_0_0_2"/>
<dbReference type="EMBL" id="CP002069">
    <property type="protein sequence ID" value="ADI74095.1"/>
    <property type="molecule type" value="Genomic_DNA"/>
</dbReference>
<sequence>MKETTTIPTTKAVRDRLKSYGSKGETYSQILTRLMDEIDYESFMERQYKRLEDREYFVSLDDI</sequence>
<gene>
    <name evidence="1" type="ordered locus">Metev_1204</name>
    <name evidence="2" type="ordered locus">Metev_1222</name>
</gene>
<evidence type="ECO:0000313" key="2">
    <source>
        <dbReference type="EMBL" id="ADI74095.1"/>
    </source>
</evidence>
<dbReference type="AlphaFoldDB" id="D7E7K6"/>
<proteinExistence type="predicted"/>
<keyword evidence="3" id="KW-1185">Reference proteome</keyword>
<dbReference type="GeneID" id="9346855"/>
<dbReference type="RefSeq" id="WP_013194646.1">
    <property type="nucleotide sequence ID" value="NC_014253.1"/>
</dbReference>
<protein>
    <submittedName>
        <fullName evidence="1">Uncharacterized protein</fullName>
    </submittedName>
</protein>
<dbReference type="Proteomes" id="UP000000391">
    <property type="component" value="Chromosome"/>
</dbReference>
<organism evidence="1 3">
    <name type="scientific">Methanohalobium evestigatum (strain ATCC BAA-1072 / DSM 3721 / NBRC 107634 / OCM 161 / Z-7303)</name>
    <dbReference type="NCBI Taxonomy" id="644295"/>
    <lineage>
        <taxon>Archaea</taxon>
        <taxon>Methanobacteriati</taxon>
        <taxon>Methanobacteriota</taxon>
        <taxon>Stenosarchaea group</taxon>
        <taxon>Methanomicrobia</taxon>
        <taxon>Methanosarcinales</taxon>
        <taxon>Methanosarcinaceae</taxon>
        <taxon>Methanohalobium</taxon>
    </lineage>
</organism>
<accession>D7E7K6</accession>
<name>D7E7K6_METEZ</name>